<protein>
    <recommendedName>
        <fullName evidence="10">GRF-type domain-containing protein</fullName>
    </recommendedName>
</protein>
<comment type="subcellular location">
    <subcellularLocation>
        <location evidence="1">Cytoplasm</location>
    </subcellularLocation>
</comment>
<reference evidence="11" key="1">
    <citation type="submission" date="2020-03" db="EMBL/GenBank/DDBJ databases">
        <authorList>
            <person name="Weist P."/>
        </authorList>
    </citation>
    <scope>NUCLEOTIDE SEQUENCE</scope>
</reference>
<evidence type="ECO:0000256" key="5">
    <source>
        <dbReference type="ARBA" id="ARBA00022691"/>
    </source>
</evidence>
<dbReference type="GO" id="GO:0008270">
    <property type="term" value="F:zinc ion binding"/>
    <property type="evidence" value="ECO:0007669"/>
    <property type="project" value="UniProtKB-KW"/>
</dbReference>
<evidence type="ECO:0000259" key="10">
    <source>
        <dbReference type="PROSITE" id="PS51999"/>
    </source>
</evidence>
<keyword evidence="7 9" id="KW-0863">Zinc-finger</keyword>
<keyword evidence="8" id="KW-0862">Zinc</keyword>
<dbReference type="Pfam" id="PF06839">
    <property type="entry name" value="Zn_ribbon_GRF"/>
    <property type="match status" value="1"/>
</dbReference>
<evidence type="ECO:0000256" key="6">
    <source>
        <dbReference type="ARBA" id="ARBA00022723"/>
    </source>
</evidence>
<keyword evidence="6" id="KW-0479">Metal-binding</keyword>
<feature type="domain" description="GRF-type" evidence="10">
    <location>
        <begin position="75"/>
        <end position="117"/>
    </location>
</feature>
<dbReference type="PANTHER" id="PTHR13493">
    <property type="entry name" value="ZINC FINGER CCHC DOMAIN-CONTAINING"/>
    <property type="match status" value="1"/>
</dbReference>
<proteinExistence type="predicted"/>
<dbReference type="InterPro" id="IPR010666">
    <property type="entry name" value="Znf_GRF"/>
</dbReference>
<keyword evidence="2" id="KW-0963">Cytoplasm</keyword>
<evidence type="ECO:0000256" key="8">
    <source>
        <dbReference type="ARBA" id="ARBA00022833"/>
    </source>
</evidence>
<sequence length="279" mass="31188">MSRRHCRGCAASNSSQCRVGVGAPWRSETCIKSGLYRKSHRLGNMKDIKDMAENHDDSLGIEVILPEGGKPAPCCPHGPTLLFEKVSKGEGTGRRFYACSACRDRKDCSFFQWEDDKVSEVRLLAREAENKSKKPPVSHKEYCARFKKFASLRPDEQKFCQDCQTLLPAGVREAHASHRLTGVTAAQLKRPSVLLRPLDNKKSNAQYLFTDRSAHFLLDTLAGLGYTKVLCMGTPRLQELIKLRNLEQNHEPMKSLLLDIDFSLSSAGNLPTSPPNPPY</sequence>
<keyword evidence="4" id="KW-0808">Transferase</keyword>
<dbReference type="GO" id="GO:0008988">
    <property type="term" value="F:rRNA (adenine-N6-)-methyltransferase activity"/>
    <property type="evidence" value="ECO:0007669"/>
    <property type="project" value="InterPro"/>
</dbReference>
<accession>A0A9N7TJJ5</accession>
<evidence type="ECO:0000256" key="9">
    <source>
        <dbReference type="PROSITE-ProRule" id="PRU01343"/>
    </source>
</evidence>
<dbReference type="InterPro" id="IPR039846">
    <property type="entry name" value="ZCCHC4"/>
</dbReference>
<dbReference type="InterPro" id="IPR041370">
    <property type="entry name" value="Mlase_EEF1AKMT1/ZCCHC4"/>
</dbReference>
<dbReference type="PANTHER" id="PTHR13493:SF3">
    <property type="entry name" value="RRNA N6-ADENOSINE-METHYLTRANSFERASE ZCCHC4"/>
    <property type="match status" value="1"/>
</dbReference>
<keyword evidence="5" id="KW-0949">S-adenosyl-L-methionine</keyword>
<dbReference type="GO" id="GO:0005730">
    <property type="term" value="C:nucleolus"/>
    <property type="evidence" value="ECO:0007669"/>
    <property type="project" value="TreeGrafter"/>
</dbReference>
<comment type="caution">
    <text evidence="11">The sequence shown here is derived from an EMBL/GenBank/DDBJ whole genome shotgun (WGS) entry which is preliminary data.</text>
</comment>
<dbReference type="AlphaFoldDB" id="A0A9N7TJJ5"/>
<dbReference type="Proteomes" id="UP001153269">
    <property type="component" value="Unassembled WGS sequence"/>
</dbReference>
<gene>
    <name evidence="11" type="ORF">PLEPLA_LOCUS1709</name>
</gene>
<organism evidence="11 12">
    <name type="scientific">Pleuronectes platessa</name>
    <name type="common">European plaice</name>
    <dbReference type="NCBI Taxonomy" id="8262"/>
    <lineage>
        <taxon>Eukaryota</taxon>
        <taxon>Metazoa</taxon>
        <taxon>Chordata</taxon>
        <taxon>Craniata</taxon>
        <taxon>Vertebrata</taxon>
        <taxon>Euteleostomi</taxon>
        <taxon>Actinopterygii</taxon>
        <taxon>Neopterygii</taxon>
        <taxon>Teleostei</taxon>
        <taxon>Neoteleostei</taxon>
        <taxon>Acanthomorphata</taxon>
        <taxon>Carangaria</taxon>
        <taxon>Pleuronectiformes</taxon>
        <taxon>Pleuronectoidei</taxon>
        <taxon>Pleuronectidae</taxon>
        <taxon>Pleuronectes</taxon>
    </lineage>
</organism>
<dbReference type="PROSITE" id="PS51999">
    <property type="entry name" value="ZF_GRF"/>
    <property type="match status" value="1"/>
</dbReference>
<evidence type="ECO:0000256" key="4">
    <source>
        <dbReference type="ARBA" id="ARBA00022679"/>
    </source>
</evidence>
<dbReference type="GO" id="GO:0005737">
    <property type="term" value="C:cytoplasm"/>
    <property type="evidence" value="ECO:0007669"/>
    <property type="project" value="UniProtKB-SubCell"/>
</dbReference>
<evidence type="ECO:0000256" key="7">
    <source>
        <dbReference type="ARBA" id="ARBA00022771"/>
    </source>
</evidence>
<dbReference type="Pfam" id="PF10237">
    <property type="entry name" value="N6-adenineMlase"/>
    <property type="match status" value="1"/>
</dbReference>
<keyword evidence="3" id="KW-0489">Methyltransferase</keyword>
<name>A0A9N7TJJ5_PLEPL</name>
<evidence type="ECO:0000313" key="12">
    <source>
        <dbReference type="Proteomes" id="UP001153269"/>
    </source>
</evidence>
<dbReference type="EMBL" id="CADEAL010000082">
    <property type="protein sequence ID" value="CAB1414006.1"/>
    <property type="molecule type" value="Genomic_DNA"/>
</dbReference>
<evidence type="ECO:0000256" key="3">
    <source>
        <dbReference type="ARBA" id="ARBA00022603"/>
    </source>
</evidence>
<keyword evidence="12" id="KW-1185">Reference proteome</keyword>
<evidence type="ECO:0000256" key="2">
    <source>
        <dbReference type="ARBA" id="ARBA00022490"/>
    </source>
</evidence>
<evidence type="ECO:0000256" key="1">
    <source>
        <dbReference type="ARBA" id="ARBA00004496"/>
    </source>
</evidence>
<evidence type="ECO:0000313" key="11">
    <source>
        <dbReference type="EMBL" id="CAB1414006.1"/>
    </source>
</evidence>